<dbReference type="EMBL" id="JACVVX010000004">
    <property type="protein sequence ID" value="MBD0416058.1"/>
    <property type="molecule type" value="Genomic_DNA"/>
</dbReference>
<sequence length="107" mass="12301">MRWTVETLDVVDAEIEALPPSLQARLIRLMEMVETVGLDQMREPHVKHIENKLWELRAKASEGIARGLYVTLTGRRVVVLHVFVKKSQKTPRSALNIARERMKQVTS</sequence>
<keyword evidence="2" id="KW-1185">Reference proteome</keyword>
<comment type="caution">
    <text evidence="1">The sequence shown here is derived from an EMBL/GenBank/DDBJ whole genome shotgun (WGS) entry which is preliminary data.</text>
</comment>
<organism evidence="1 2">
    <name type="scientific">Oryzicola mucosus</name>
    <dbReference type="NCBI Taxonomy" id="2767425"/>
    <lineage>
        <taxon>Bacteria</taxon>
        <taxon>Pseudomonadati</taxon>
        <taxon>Pseudomonadota</taxon>
        <taxon>Alphaproteobacteria</taxon>
        <taxon>Hyphomicrobiales</taxon>
        <taxon>Phyllobacteriaceae</taxon>
        <taxon>Oryzicola</taxon>
    </lineage>
</organism>
<dbReference type="Proteomes" id="UP000643405">
    <property type="component" value="Unassembled WGS sequence"/>
</dbReference>
<dbReference type="Pfam" id="PF05973">
    <property type="entry name" value="Gp49"/>
    <property type="match status" value="1"/>
</dbReference>
<proteinExistence type="predicted"/>
<protein>
    <submittedName>
        <fullName evidence="1">Type II toxin-antitoxin system RelE/ParE family toxin</fullName>
    </submittedName>
</protein>
<dbReference type="AlphaFoldDB" id="A0A8J6PKK2"/>
<evidence type="ECO:0000313" key="1">
    <source>
        <dbReference type="EMBL" id="MBD0416058.1"/>
    </source>
</evidence>
<name>A0A8J6PKK2_9HYPH</name>
<evidence type="ECO:0000313" key="2">
    <source>
        <dbReference type="Proteomes" id="UP000643405"/>
    </source>
</evidence>
<dbReference type="InterPro" id="IPR009241">
    <property type="entry name" value="HigB-like"/>
</dbReference>
<gene>
    <name evidence="1" type="ORF">ICI42_15485</name>
</gene>
<accession>A0A8J6PKK2</accession>
<reference evidence="1" key="1">
    <citation type="submission" date="2020-09" db="EMBL/GenBank/DDBJ databases">
        <title>Genome seq and assembly of Tianweitania sp.</title>
        <authorList>
            <person name="Chhetri G."/>
        </authorList>
    </citation>
    <scope>NUCLEOTIDE SEQUENCE</scope>
    <source>
        <strain evidence="1">Rool2</strain>
    </source>
</reference>